<evidence type="ECO:0000313" key="1">
    <source>
        <dbReference type="EMBL" id="CCO46908.1"/>
    </source>
</evidence>
<protein>
    <recommendedName>
        <fullName evidence="3">Transposase</fullName>
    </recommendedName>
</protein>
<dbReference type="EMBL" id="CAOF01000104">
    <property type="protein sequence ID" value="CCO46908.1"/>
    <property type="molecule type" value="Genomic_DNA"/>
</dbReference>
<evidence type="ECO:0008006" key="3">
    <source>
        <dbReference type="Google" id="ProtNLM"/>
    </source>
</evidence>
<dbReference type="Proteomes" id="UP000018211">
    <property type="component" value="Unassembled WGS sequence"/>
</dbReference>
<proteinExistence type="predicted"/>
<gene>
    <name evidence="1" type="ORF">VIBNISOn1_1920029</name>
</gene>
<sequence>MICHCLSKRWQILYPNNLQMLGSATRWIFDLESPDRQIDALSENQANLAETNTLRRFEYITCSNLLGLYDCG</sequence>
<comment type="caution">
    <text evidence="1">The sequence shown here is derived from an EMBL/GenBank/DDBJ whole genome shotgun (WGS) entry which is preliminary data.</text>
</comment>
<dbReference type="AlphaFoldDB" id="A0AAV2VQB2"/>
<name>A0AAV2VQB2_9VIBR</name>
<reference evidence="1 2" key="1">
    <citation type="journal article" date="2013" name="ISME J.">
        <title>Comparative genomics of pathogenic lineages of Vibrio nigripulchritudo identifies virulence-associated traits.</title>
        <authorList>
            <person name="Goudenege D."/>
            <person name="Labreuche Y."/>
            <person name="Krin E."/>
            <person name="Ansquer D."/>
            <person name="Mangenot S."/>
            <person name="Calteau A."/>
            <person name="Medigue C."/>
            <person name="Mazel D."/>
            <person name="Polz M.F."/>
            <person name="Le Roux F."/>
        </authorList>
    </citation>
    <scope>NUCLEOTIDE SEQUENCE [LARGE SCALE GENOMIC DNA]</scope>
    <source>
        <strain evidence="1 2">SOn1</strain>
    </source>
</reference>
<evidence type="ECO:0000313" key="2">
    <source>
        <dbReference type="Proteomes" id="UP000018211"/>
    </source>
</evidence>
<organism evidence="1 2">
    <name type="scientific">Vibrio nigripulchritudo SOn1</name>
    <dbReference type="NCBI Taxonomy" id="1238450"/>
    <lineage>
        <taxon>Bacteria</taxon>
        <taxon>Pseudomonadati</taxon>
        <taxon>Pseudomonadota</taxon>
        <taxon>Gammaproteobacteria</taxon>
        <taxon>Vibrionales</taxon>
        <taxon>Vibrionaceae</taxon>
        <taxon>Vibrio</taxon>
    </lineage>
</organism>
<accession>A0AAV2VQB2</accession>